<organism evidence="1 2">
    <name type="scientific">Clavibacter nebraskensis</name>
    <dbReference type="NCBI Taxonomy" id="31963"/>
    <lineage>
        <taxon>Bacteria</taxon>
        <taxon>Bacillati</taxon>
        <taxon>Actinomycetota</taxon>
        <taxon>Actinomycetes</taxon>
        <taxon>Micrococcales</taxon>
        <taxon>Microbacteriaceae</taxon>
        <taxon>Clavibacter</taxon>
    </lineage>
</organism>
<dbReference type="InterPro" id="IPR014729">
    <property type="entry name" value="Rossmann-like_a/b/a_fold"/>
</dbReference>
<proteinExistence type="predicted"/>
<protein>
    <submittedName>
        <fullName evidence="1">tRNA(Ile)-lysidine synthetase</fullName>
    </submittedName>
</protein>
<sequence length="78" mass="7558">MPSERPRLTPAVADLRRAVREALAGLEPSSSGPVLVALSGGADSLALAAAAAFEGPRAGVAVGAVVVDHGLQDGSGAV</sequence>
<gene>
    <name evidence="1" type="ORF">DZF97_07010</name>
</gene>
<reference evidence="1 2" key="1">
    <citation type="submission" date="2018-08" db="EMBL/GenBank/DDBJ databases">
        <title>Genome Sequence of Clavibacter michiganensis Subspecies type strains, and the Atypical Peach-Colored Strains Isolated from Tomato.</title>
        <authorList>
            <person name="Osdaghi E."/>
            <person name="Portier P."/>
            <person name="Briand M."/>
            <person name="Jacques M.-A."/>
        </authorList>
    </citation>
    <scope>NUCLEOTIDE SEQUENCE [LARGE SCALE GENOMIC DNA]</scope>
    <source>
        <strain evidence="1 2">CFBP 7577</strain>
    </source>
</reference>
<feature type="non-terminal residue" evidence="1">
    <location>
        <position position="78"/>
    </location>
</feature>
<dbReference type="SUPFAM" id="SSF52402">
    <property type="entry name" value="Adenine nucleotide alpha hydrolases-like"/>
    <property type="match status" value="1"/>
</dbReference>
<dbReference type="EMBL" id="QWED01000166">
    <property type="protein sequence ID" value="RIJ13508.1"/>
    <property type="molecule type" value="Genomic_DNA"/>
</dbReference>
<evidence type="ECO:0000313" key="2">
    <source>
        <dbReference type="Proteomes" id="UP000265361"/>
    </source>
</evidence>
<dbReference type="Proteomes" id="UP000265361">
    <property type="component" value="Unassembled WGS sequence"/>
</dbReference>
<dbReference type="Gene3D" id="3.40.50.620">
    <property type="entry name" value="HUPs"/>
    <property type="match status" value="1"/>
</dbReference>
<name>A0A399Q3Q3_9MICO</name>
<evidence type="ECO:0000313" key="1">
    <source>
        <dbReference type="EMBL" id="RIJ13508.1"/>
    </source>
</evidence>
<dbReference type="AlphaFoldDB" id="A0A399Q3Q3"/>
<accession>A0A399Q3Q3</accession>
<comment type="caution">
    <text evidence="1">The sequence shown here is derived from an EMBL/GenBank/DDBJ whole genome shotgun (WGS) entry which is preliminary data.</text>
</comment>